<keyword evidence="2 5" id="KW-0812">Transmembrane</keyword>
<feature type="chain" id="PRO_5040420442" description="Sugar phosphate transporter domain-containing protein" evidence="6">
    <location>
        <begin position="26"/>
        <end position="296"/>
    </location>
</feature>
<evidence type="ECO:0000256" key="2">
    <source>
        <dbReference type="ARBA" id="ARBA00022692"/>
    </source>
</evidence>
<comment type="subcellular location">
    <subcellularLocation>
        <location evidence="1">Membrane</location>
        <topology evidence="1">Multi-pass membrane protein</topology>
    </subcellularLocation>
</comment>
<feature type="transmembrane region" description="Helical" evidence="5">
    <location>
        <begin position="188"/>
        <end position="209"/>
    </location>
</feature>
<reference evidence="8" key="1">
    <citation type="submission" date="2022-03" db="EMBL/GenBank/DDBJ databases">
        <authorList>
            <person name="Sayadi A."/>
        </authorList>
    </citation>
    <scope>NUCLEOTIDE SEQUENCE</scope>
</reference>
<gene>
    <name evidence="8" type="ORF">ACAOBT_LOCUS28340</name>
</gene>
<dbReference type="Pfam" id="PF03151">
    <property type="entry name" value="TPT"/>
    <property type="match status" value="1"/>
</dbReference>
<proteinExistence type="predicted"/>
<sequence length="296" mass="33701">MADRKQTKEICTVLWLCIFWYAVSSTNNVVGKTVLNEFPYPLTMTMVQLLSITVLSGPLFNLWGVRKYVDIPWNYYLKLIVPLAFGKFIASVFSHVSIWKVPVSYAHTVKATMPLFTVILSRMIMGEKQTMRVYLSLIPIILGVGIATLTELSFDVIGLISALVATGGFSLQHIFSKKVLHDTGVHHLRLLHILGRLALFMFLPVWIFVDLFKLLDDNTLAKYDQRQKEKKETILPYNTQQGWQERNSLLLKENGYLNGGLSEYSNGYMKKIEANQANNNTYSFIPHATKGNLLFV</sequence>
<dbReference type="GO" id="GO:0016020">
    <property type="term" value="C:membrane"/>
    <property type="evidence" value="ECO:0007669"/>
    <property type="project" value="UniProtKB-SubCell"/>
</dbReference>
<dbReference type="Proteomes" id="UP001152888">
    <property type="component" value="Unassembled WGS sequence"/>
</dbReference>
<evidence type="ECO:0000256" key="6">
    <source>
        <dbReference type="SAM" id="SignalP"/>
    </source>
</evidence>
<comment type="caution">
    <text evidence="8">The sequence shown here is derived from an EMBL/GenBank/DDBJ whole genome shotgun (WGS) entry which is preliminary data.</text>
</comment>
<dbReference type="PANTHER" id="PTHR11132">
    <property type="entry name" value="SOLUTE CARRIER FAMILY 35"/>
    <property type="match status" value="1"/>
</dbReference>
<evidence type="ECO:0000256" key="1">
    <source>
        <dbReference type="ARBA" id="ARBA00004141"/>
    </source>
</evidence>
<feature type="transmembrane region" description="Helical" evidence="5">
    <location>
        <begin position="104"/>
        <end position="121"/>
    </location>
</feature>
<dbReference type="InterPro" id="IPR050186">
    <property type="entry name" value="TPT_transporter"/>
</dbReference>
<dbReference type="AlphaFoldDB" id="A0A9P0PZM9"/>
<evidence type="ECO:0000256" key="3">
    <source>
        <dbReference type="ARBA" id="ARBA00022989"/>
    </source>
</evidence>
<evidence type="ECO:0000256" key="4">
    <source>
        <dbReference type="ARBA" id="ARBA00023136"/>
    </source>
</evidence>
<feature type="transmembrane region" description="Helical" evidence="5">
    <location>
        <begin position="40"/>
        <end position="63"/>
    </location>
</feature>
<feature type="domain" description="Sugar phosphate transporter" evidence="7">
    <location>
        <begin position="13"/>
        <end position="217"/>
    </location>
</feature>
<protein>
    <recommendedName>
        <fullName evidence="7">Sugar phosphate transporter domain-containing protein</fullName>
    </recommendedName>
</protein>
<feature type="transmembrane region" description="Helical" evidence="5">
    <location>
        <begin position="156"/>
        <end position="176"/>
    </location>
</feature>
<feature type="transmembrane region" description="Helical" evidence="5">
    <location>
        <begin position="75"/>
        <end position="98"/>
    </location>
</feature>
<dbReference type="InterPro" id="IPR004853">
    <property type="entry name" value="Sugar_P_trans_dom"/>
</dbReference>
<dbReference type="OrthoDB" id="6418713at2759"/>
<organism evidence="8 9">
    <name type="scientific">Acanthoscelides obtectus</name>
    <name type="common">Bean weevil</name>
    <name type="synonym">Bruchus obtectus</name>
    <dbReference type="NCBI Taxonomy" id="200917"/>
    <lineage>
        <taxon>Eukaryota</taxon>
        <taxon>Metazoa</taxon>
        <taxon>Ecdysozoa</taxon>
        <taxon>Arthropoda</taxon>
        <taxon>Hexapoda</taxon>
        <taxon>Insecta</taxon>
        <taxon>Pterygota</taxon>
        <taxon>Neoptera</taxon>
        <taxon>Endopterygota</taxon>
        <taxon>Coleoptera</taxon>
        <taxon>Polyphaga</taxon>
        <taxon>Cucujiformia</taxon>
        <taxon>Chrysomeloidea</taxon>
        <taxon>Chrysomelidae</taxon>
        <taxon>Bruchinae</taxon>
        <taxon>Bruchini</taxon>
        <taxon>Acanthoscelides</taxon>
    </lineage>
</organism>
<dbReference type="EMBL" id="CAKOFQ010007622">
    <property type="protein sequence ID" value="CAH2005088.1"/>
    <property type="molecule type" value="Genomic_DNA"/>
</dbReference>
<accession>A0A9P0PZM9</accession>
<keyword evidence="9" id="KW-1185">Reference proteome</keyword>
<feature type="transmembrane region" description="Helical" evidence="5">
    <location>
        <begin position="133"/>
        <end position="150"/>
    </location>
</feature>
<keyword evidence="4 5" id="KW-0472">Membrane</keyword>
<evidence type="ECO:0000313" key="9">
    <source>
        <dbReference type="Proteomes" id="UP001152888"/>
    </source>
</evidence>
<name>A0A9P0PZM9_ACAOB</name>
<evidence type="ECO:0000259" key="7">
    <source>
        <dbReference type="Pfam" id="PF03151"/>
    </source>
</evidence>
<evidence type="ECO:0000256" key="5">
    <source>
        <dbReference type="SAM" id="Phobius"/>
    </source>
</evidence>
<keyword evidence="6" id="KW-0732">Signal</keyword>
<dbReference type="InterPro" id="IPR037185">
    <property type="entry name" value="EmrE-like"/>
</dbReference>
<feature type="signal peptide" evidence="6">
    <location>
        <begin position="1"/>
        <end position="25"/>
    </location>
</feature>
<keyword evidence="3 5" id="KW-1133">Transmembrane helix</keyword>
<dbReference type="SUPFAM" id="SSF103481">
    <property type="entry name" value="Multidrug resistance efflux transporter EmrE"/>
    <property type="match status" value="1"/>
</dbReference>
<evidence type="ECO:0000313" key="8">
    <source>
        <dbReference type="EMBL" id="CAH2005088.1"/>
    </source>
</evidence>